<organism evidence="1 2">
    <name type="scientific">Phlebia brevispora</name>
    <dbReference type="NCBI Taxonomy" id="194682"/>
    <lineage>
        <taxon>Eukaryota</taxon>
        <taxon>Fungi</taxon>
        <taxon>Dikarya</taxon>
        <taxon>Basidiomycota</taxon>
        <taxon>Agaricomycotina</taxon>
        <taxon>Agaricomycetes</taxon>
        <taxon>Polyporales</taxon>
        <taxon>Meruliaceae</taxon>
        <taxon>Phlebia</taxon>
    </lineage>
</organism>
<dbReference type="EMBL" id="JANHOG010001924">
    <property type="protein sequence ID" value="KAJ3529742.1"/>
    <property type="molecule type" value="Genomic_DNA"/>
</dbReference>
<keyword evidence="2" id="KW-1185">Reference proteome</keyword>
<evidence type="ECO:0000313" key="2">
    <source>
        <dbReference type="Proteomes" id="UP001148662"/>
    </source>
</evidence>
<sequence length="78" mass="8354">MFLARSGFPVPVLQAQEPQEPSSPEVEAAASELQGYNDELERSLVSLLLGEETQNDLEIPSLPLSLERNASSLASVSA</sequence>
<reference evidence="1" key="1">
    <citation type="submission" date="2022-07" db="EMBL/GenBank/DDBJ databases">
        <title>Genome Sequence of Phlebia brevispora.</title>
        <authorList>
            <person name="Buettner E."/>
        </authorList>
    </citation>
    <scope>NUCLEOTIDE SEQUENCE</scope>
    <source>
        <strain evidence="1">MPL23</strain>
    </source>
</reference>
<comment type="caution">
    <text evidence="1">The sequence shown here is derived from an EMBL/GenBank/DDBJ whole genome shotgun (WGS) entry which is preliminary data.</text>
</comment>
<proteinExistence type="predicted"/>
<name>A0ACC1S0V4_9APHY</name>
<protein>
    <submittedName>
        <fullName evidence="1">Uncharacterized protein</fullName>
    </submittedName>
</protein>
<accession>A0ACC1S0V4</accession>
<dbReference type="Proteomes" id="UP001148662">
    <property type="component" value="Unassembled WGS sequence"/>
</dbReference>
<evidence type="ECO:0000313" key="1">
    <source>
        <dbReference type="EMBL" id="KAJ3529742.1"/>
    </source>
</evidence>
<gene>
    <name evidence="1" type="ORF">NM688_g7811</name>
</gene>